<dbReference type="InterPro" id="IPR013842">
    <property type="entry name" value="LepA_CTD"/>
</dbReference>
<dbReference type="NCBIfam" id="TIGR01393">
    <property type="entry name" value="lepA"/>
    <property type="match status" value="1"/>
</dbReference>
<dbReference type="Pfam" id="PF00679">
    <property type="entry name" value="EFG_C"/>
    <property type="match status" value="1"/>
</dbReference>
<dbReference type="PANTHER" id="PTHR43512">
    <property type="entry name" value="TRANSLATION FACTOR GUF1-RELATED"/>
    <property type="match status" value="1"/>
</dbReference>
<evidence type="ECO:0000256" key="3">
    <source>
        <dbReference type="ARBA" id="ARBA00022741"/>
    </source>
</evidence>
<dbReference type="InterPro" id="IPR005225">
    <property type="entry name" value="Small_GTP-bd"/>
</dbReference>
<dbReference type="EMBL" id="PCSH01000165">
    <property type="protein sequence ID" value="PIP39540.1"/>
    <property type="molecule type" value="Genomic_DNA"/>
</dbReference>
<keyword evidence="6 12" id="KW-0342">GTP-binding</keyword>
<evidence type="ECO:0000256" key="4">
    <source>
        <dbReference type="ARBA" id="ARBA00022801"/>
    </source>
</evidence>
<feature type="binding site" evidence="12">
    <location>
        <begin position="132"/>
        <end position="135"/>
    </location>
    <ligand>
        <name>GTP</name>
        <dbReference type="ChEBI" id="CHEBI:37565"/>
    </ligand>
</feature>
<dbReference type="SUPFAM" id="SSF50447">
    <property type="entry name" value="Translation proteins"/>
    <property type="match status" value="1"/>
</dbReference>
<keyword evidence="2 12" id="KW-1003">Cell membrane</keyword>
<evidence type="ECO:0000256" key="6">
    <source>
        <dbReference type="ARBA" id="ARBA00023134"/>
    </source>
</evidence>
<dbReference type="InterPro" id="IPR035647">
    <property type="entry name" value="EFG_III/V"/>
</dbReference>
<evidence type="ECO:0000256" key="7">
    <source>
        <dbReference type="ARBA" id="ARBA00023136"/>
    </source>
</evidence>
<keyword evidence="3 12" id="KW-0547">Nucleotide-binding</keyword>
<dbReference type="FunFam" id="3.30.70.2570:FF:000001">
    <property type="entry name" value="Translation factor GUF1, mitochondrial"/>
    <property type="match status" value="1"/>
</dbReference>
<evidence type="ECO:0000313" key="15">
    <source>
        <dbReference type="Proteomes" id="UP000231067"/>
    </source>
</evidence>
<dbReference type="CDD" id="cd03709">
    <property type="entry name" value="lepA_C"/>
    <property type="match status" value="1"/>
</dbReference>
<dbReference type="FunFam" id="3.30.70.870:FF:000004">
    <property type="entry name" value="Translation factor GUF1, mitochondrial"/>
    <property type="match status" value="1"/>
</dbReference>
<comment type="subcellular location">
    <subcellularLocation>
        <location evidence="12">Cell membrane</location>
        <topology evidence="12">Peripheral membrane protein</topology>
        <orientation evidence="12">Cytoplasmic side</orientation>
    </subcellularLocation>
</comment>
<dbReference type="InterPro" id="IPR006297">
    <property type="entry name" value="EF-4"/>
</dbReference>
<dbReference type="Gene3D" id="3.30.70.240">
    <property type="match status" value="1"/>
</dbReference>
<dbReference type="InterPro" id="IPR004161">
    <property type="entry name" value="EFTu-like_2"/>
</dbReference>
<dbReference type="CDD" id="cd16260">
    <property type="entry name" value="EF4_III"/>
    <property type="match status" value="1"/>
</dbReference>
<keyword evidence="4 12" id="KW-0378">Hydrolase</keyword>
<keyword evidence="14" id="KW-0251">Elongation factor</keyword>
<dbReference type="SMART" id="SM00838">
    <property type="entry name" value="EFG_C"/>
    <property type="match status" value="1"/>
</dbReference>
<dbReference type="CDD" id="cd03699">
    <property type="entry name" value="EF4_II"/>
    <property type="match status" value="1"/>
</dbReference>
<comment type="similarity">
    <text evidence="10">Belongs to the GTP-binding elongation factor family. LepA subfamily.</text>
</comment>
<evidence type="ECO:0000256" key="8">
    <source>
        <dbReference type="ARBA" id="ARBA00050293"/>
    </source>
</evidence>
<dbReference type="Pfam" id="PF03144">
    <property type="entry name" value="GTP_EFTU_D2"/>
    <property type="match status" value="1"/>
</dbReference>
<dbReference type="FunFam" id="2.40.30.10:FF:000015">
    <property type="entry name" value="Translation factor GUF1, mitochondrial"/>
    <property type="match status" value="1"/>
</dbReference>
<dbReference type="NCBIfam" id="TIGR00231">
    <property type="entry name" value="small_GTP"/>
    <property type="match status" value="1"/>
</dbReference>
<dbReference type="Gene3D" id="2.40.30.10">
    <property type="entry name" value="Translation factors"/>
    <property type="match status" value="1"/>
</dbReference>
<keyword evidence="7 12" id="KW-0472">Membrane</keyword>
<proteinExistence type="inferred from homology"/>
<dbReference type="InterPro" id="IPR027417">
    <property type="entry name" value="P-loop_NTPase"/>
</dbReference>
<dbReference type="GO" id="GO:0003924">
    <property type="term" value="F:GTPase activity"/>
    <property type="evidence" value="ECO:0007669"/>
    <property type="project" value="UniProtKB-UniRule"/>
</dbReference>
<dbReference type="InterPro" id="IPR000795">
    <property type="entry name" value="T_Tr_GTP-bd_dom"/>
</dbReference>
<dbReference type="GO" id="GO:0043022">
    <property type="term" value="F:ribosome binding"/>
    <property type="evidence" value="ECO:0007669"/>
    <property type="project" value="UniProtKB-UniRule"/>
</dbReference>
<evidence type="ECO:0000256" key="5">
    <source>
        <dbReference type="ARBA" id="ARBA00022917"/>
    </source>
</evidence>
<dbReference type="GO" id="GO:0045727">
    <property type="term" value="P:positive regulation of translation"/>
    <property type="evidence" value="ECO:0007669"/>
    <property type="project" value="UniProtKB-UniRule"/>
</dbReference>
<evidence type="ECO:0000256" key="12">
    <source>
        <dbReference type="HAMAP-Rule" id="MF_00071"/>
    </source>
</evidence>
<dbReference type="PROSITE" id="PS51722">
    <property type="entry name" value="G_TR_2"/>
    <property type="match status" value="1"/>
</dbReference>
<dbReference type="AlphaFoldDB" id="A0A2H0A403"/>
<evidence type="ECO:0000313" key="14">
    <source>
        <dbReference type="EMBL" id="PIP39540.1"/>
    </source>
</evidence>
<gene>
    <name evidence="12" type="primary">lepA</name>
    <name evidence="14" type="ORF">COX18_09705</name>
</gene>
<dbReference type="Proteomes" id="UP000231067">
    <property type="component" value="Unassembled WGS sequence"/>
</dbReference>
<dbReference type="CDD" id="cd01890">
    <property type="entry name" value="LepA"/>
    <property type="match status" value="1"/>
</dbReference>
<dbReference type="InterPro" id="IPR038363">
    <property type="entry name" value="LepA_C_sf"/>
</dbReference>
<keyword evidence="5 12" id="KW-0648">Protein biosynthesis</keyword>
<dbReference type="Gene3D" id="3.30.70.870">
    <property type="entry name" value="Elongation Factor G (Translational Gtpase), domain 3"/>
    <property type="match status" value="1"/>
</dbReference>
<dbReference type="InterPro" id="IPR035654">
    <property type="entry name" value="LepA_IV"/>
</dbReference>
<dbReference type="GO" id="GO:0005525">
    <property type="term" value="F:GTP binding"/>
    <property type="evidence" value="ECO:0007669"/>
    <property type="project" value="UniProtKB-UniRule"/>
</dbReference>
<reference evidence="14 15" key="1">
    <citation type="submission" date="2017-09" db="EMBL/GenBank/DDBJ databases">
        <title>Depth-based differentiation of microbial function through sediment-hosted aquifers and enrichment of novel symbionts in the deep terrestrial subsurface.</title>
        <authorList>
            <person name="Probst A.J."/>
            <person name="Ladd B."/>
            <person name="Jarett J.K."/>
            <person name="Geller-Mcgrath D.E."/>
            <person name="Sieber C.M."/>
            <person name="Emerson J.B."/>
            <person name="Anantharaman K."/>
            <person name="Thomas B.C."/>
            <person name="Malmstrom R."/>
            <person name="Stieglmeier M."/>
            <person name="Klingl A."/>
            <person name="Woyke T."/>
            <person name="Ryan C.M."/>
            <person name="Banfield J.F."/>
        </authorList>
    </citation>
    <scope>NUCLEOTIDE SEQUENCE [LARGE SCALE GENOMIC DNA]</scope>
    <source>
        <strain evidence="14">CG23_combo_of_CG06-09_8_20_14_all_40_23</strain>
    </source>
</reference>
<dbReference type="SUPFAM" id="SSF54980">
    <property type="entry name" value="EF-G C-terminal domain-like"/>
    <property type="match status" value="2"/>
</dbReference>
<dbReference type="InterPro" id="IPR041095">
    <property type="entry name" value="EFG_II"/>
</dbReference>
<evidence type="ECO:0000259" key="13">
    <source>
        <dbReference type="PROSITE" id="PS51722"/>
    </source>
</evidence>
<dbReference type="EC" id="3.6.5.n1" evidence="11 12"/>
<accession>A0A2H0A403</accession>
<dbReference type="InterPro" id="IPR009000">
    <property type="entry name" value="Transl_B-barrel_sf"/>
</dbReference>
<dbReference type="Gene3D" id="3.40.50.300">
    <property type="entry name" value="P-loop containing nucleotide triphosphate hydrolases"/>
    <property type="match status" value="1"/>
</dbReference>
<dbReference type="GO" id="GO:0003746">
    <property type="term" value="F:translation elongation factor activity"/>
    <property type="evidence" value="ECO:0007669"/>
    <property type="project" value="UniProtKB-UniRule"/>
</dbReference>
<evidence type="ECO:0000256" key="2">
    <source>
        <dbReference type="ARBA" id="ARBA00022475"/>
    </source>
</evidence>
<feature type="domain" description="Tr-type G" evidence="13">
    <location>
        <begin position="3"/>
        <end position="185"/>
    </location>
</feature>
<dbReference type="HAMAP" id="MF_00071">
    <property type="entry name" value="LepA"/>
    <property type="match status" value="1"/>
</dbReference>
<evidence type="ECO:0000256" key="9">
    <source>
        <dbReference type="ARBA" id="ARBA00057626"/>
    </source>
</evidence>
<evidence type="ECO:0000256" key="10">
    <source>
        <dbReference type="ARBA" id="ARBA00061052"/>
    </source>
</evidence>
<dbReference type="Pfam" id="PF14492">
    <property type="entry name" value="EFG_III"/>
    <property type="match status" value="1"/>
</dbReference>
<feature type="binding site" evidence="12">
    <location>
        <begin position="15"/>
        <end position="20"/>
    </location>
    <ligand>
        <name>GTP</name>
        <dbReference type="ChEBI" id="CHEBI:37565"/>
    </ligand>
</feature>
<dbReference type="PRINTS" id="PR00315">
    <property type="entry name" value="ELONGATNFCT"/>
</dbReference>
<comment type="similarity">
    <text evidence="1 12">Belongs to the TRAFAC class translation factor GTPase superfamily. Classic translation factor GTPase family. LepA subfamily.</text>
</comment>
<evidence type="ECO:0000256" key="11">
    <source>
        <dbReference type="ARBA" id="ARBA00066744"/>
    </source>
</evidence>
<dbReference type="FunFam" id="3.40.50.300:FF:000078">
    <property type="entry name" value="Elongation factor 4"/>
    <property type="match status" value="1"/>
</dbReference>
<comment type="function">
    <text evidence="9 12">Required for accurate and efficient protein synthesis under certain stress conditions. May act as a fidelity factor of the translation reaction, by catalyzing a one-codon backward translocation of tRNAs on improperly translocated ribosomes. Back-translocation proceeds from a post-translocation (POST) complex to a pre-translocation (PRE) complex, thus giving elongation factor G a second chance to translocate the tRNAs correctly. Binds to ribosomes in a GTP-dependent manner.</text>
</comment>
<dbReference type="FunFam" id="3.30.70.240:FF:000007">
    <property type="entry name" value="Translation factor GUF1, mitochondrial"/>
    <property type="match status" value="1"/>
</dbReference>
<dbReference type="Pfam" id="PF06421">
    <property type="entry name" value="LepA_C"/>
    <property type="match status" value="1"/>
</dbReference>
<dbReference type="PANTHER" id="PTHR43512:SF4">
    <property type="entry name" value="TRANSLATION FACTOR GUF1 HOMOLOG, CHLOROPLASTIC"/>
    <property type="match status" value="1"/>
</dbReference>
<sequence>MIENIRNFSIVAHIDHGKSTLADRLLEITHTIEKNQMREQVLDSMALERERGITIKSHPVRMKYLAKDGQTYILNLIDTPGHVDFMYEVSRSLAATEGIILLVDASQGVEAQTVAHAYAAINMNKIIIPVINKIDLASIDLDMAKRQIKEIIGIETHDVILASGKEGTGVEDILEAIVKRIPPPTGQQHKSFRALIFDSWFDSYRGIVVYIRVVDGQIKPGVDIKLMSNNKVYTVKEVGSLCLGLHPRDCLMTGEVGYLTASIKELADTKIGDTVTTAYCPAETPLPGYKEPQPMVFCSLYPGINSSYQELGIAIQKLSLNDASFVYEAESSSALGFGYRCGFLGLLHLDIIQERLKREYGLDLISTAPSVPYIIHKKNGQVIHVDNPVNYPDQGEITHAEEPYIKAIIYLPSDYVGGVMELVQSRRAVQKDAHYLEGNRVVLTYEIPLSEVLADFYDKLKSVSRGYASFDYEHTGYKPTKITKVDIMVAGDIVDALSFLTYHERAYSRGRDLVIRLKEVIPKQQFAIALQAAIGGKIIARETIPAFKKDVTAKCYGGDITRKRKLWDKQKEGKKKMRQMGSVDIPNEAFKAILSVE</sequence>
<dbReference type="GO" id="GO:0005886">
    <property type="term" value="C:plasma membrane"/>
    <property type="evidence" value="ECO:0007669"/>
    <property type="project" value="UniProtKB-SubCell"/>
</dbReference>
<protein>
    <recommendedName>
        <fullName evidence="11 12">Elongation factor 4</fullName>
        <shortName evidence="12">EF-4</shortName>
        <ecNumber evidence="11 12">3.6.5.n1</ecNumber>
    </recommendedName>
    <alternativeName>
        <fullName evidence="12">Ribosomal back-translocase LepA</fullName>
    </alternativeName>
</protein>
<dbReference type="SUPFAM" id="SSF52540">
    <property type="entry name" value="P-loop containing nucleoside triphosphate hydrolases"/>
    <property type="match status" value="1"/>
</dbReference>
<comment type="catalytic activity">
    <reaction evidence="8 12">
        <text>GTP + H2O = GDP + phosphate + H(+)</text>
        <dbReference type="Rhea" id="RHEA:19669"/>
        <dbReference type="ChEBI" id="CHEBI:15377"/>
        <dbReference type="ChEBI" id="CHEBI:15378"/>
        <dbReference type="ChEBI" id="CHEBI:37565"/>
        <dbReference type="ChEBI" id="CHEBI:43474"/>
        <dbReference type="ChEBI" id="CHEBI:58189"/>
        <dbReference type="EC" id="3.6.5.n1"/>
    </reaction>
</comment>
<dbReference type="Gene3D" id="3.30.70.2570">
    <property type="entry name" value="Elongation factor 4, C-terminal domain"/>
    <property type="match status" value="1"/>
</dbReference>
<evidence type="ECO:0000256" key="1">
    <source>
        <dbReference type="ARBA" id="ARBA00005454"/>
    </source>
</evidence>
<dbReference type="InterPro" id="IPR000640">
    <property type="entry name" value="EFG_V-like"/>
</dbReference>
<organism evidence="14 15">
    <name type="scientific">Candidatus Desantisbacteria bacterium CG23_combo_of_CG06-09_8_20_14_all_40_23</name>
    <dbReference type="NCBI Taxonomy" id="1974550"/>
    <lineage>
        <taxon>Bacteria</taxon>
        <taxon>Candidatus Desantisiibacteriota</taxon>
    </lineage>
</organism>
<dbReference type="Pfam" id="PF00009">
    <property type="entry name" value="GTP_EFTU"/>
    <property type="match status" value="1"/>
</dbReference>
<comment type="caution">
    <text evidence="14">The sequence shown here is derived from an EMBL/GenBank/DDBJ whole genome shotgun (WGS) entry which is preliminary data.</text>
</comment>
<name>A0A2H0A403_9BACT</name>